<dbReference type="EMBL" id="NEDP02005283">
    <property type="protein sequence ID" value="OWF42425.1"/>
    <property type="molecule type" value="Genomic_DNA"/>
</dbReference>
<dbReference type="Pfam" id="PF13837">
    <property type="entry name" value="Myb_DNA-bind_4"/>
    <property type="match status" value="1"/>
</dbReference>
<evidence type="ECO:0000313" key="3">
    <source>
        <dbReference type="Proteomes" id="UP000242188"/>
    </source>
</evidence>
<dbReference type="Gene3D" id="1.10.10.60">
    <property type="entry name" value="Homeodomain-like"/>
    <property type="match status" value="1"/>
</dbReference>
<feature type="domain" description="Myb/SANT-like DNA-binding" evidence="1">
    <location>
        <begin position="51"/>
        <end position="136"/>
    </location>
</feature>
<protein>
    <recommendedName>
        <fullName evidence="1">Myb/SANT-like DNA-binding domain-containing protein</fullName>
    </recommendedName>
</protein>
<gene>
    <name evidence="2" type="ORF">KP79_PYT24214</name>
</gene>
<evidence type="ECO:0000259" key="1">
    <source>
        <dbReference type="Pfam" id="PF13837"/>
    </source>
</evidence>
<dbReference type="AlphaFoldDB" id="A0A210Q144"/>
<sequence>MAYQMLAHKEDLSSILVGPYLLEVEGDTGTNNAEKEATGSQSVHKATDKFNWTVESTRLLISLRQDHQAMFDRSNLTKKKVWQIIANKFSETCKSSVDWSQLKGKWAKLERKFKDVKRVNGKSGSGRREFLYEREMEEAIGGNPNITPMATYSSMNDECVGENSVCENSNSLSEKPNGSKGVKRKRENMYELLSGMREEKKKQHEEKMEVMNKFLNIFSRMVPGNNEQ</sequence>
<name>A0A210Q144_MIZYE</name>
<dbReference type="InterPro" id="IPR044822">
    <property type="entry name" value="Myb_DNA-bind_4"/>
</dbReference>
<keyword evidence="3" id="KW-1185">Reference proteome</keyword>
<evidence type="ECO:0000313" key="2">
    <source>
        <dbReference type="EMBL" id="OWF42425.1"/>
    </source>
</evidence>
<proteinExistence type="predicted"/>
<dbReference type="Proteomes" id="UP000242188">
    <property type="component" value="Unassembled WGS sequence"/>
</dbReference>
<comment type="caution">
    <text evidence="2">The sequence shown here is derived from an EMBL/GenBank/DDBJ whole genome shotgun (WGS) entry which is preliminary data.</text>
</comment>
<reference evidence="2 3" key="1">
    <citation type="journal article" date="2017" name="Nat. Ecol. Evol.">
        <title>Scallop genome provides insights into evolution of bilaterian karyotype and development.</title>
        <authorList>
            <person name="Wang S."/>
            <person name="Zhang J."/>
            <person name="Jiao W."/>
            <person name="Li J."/>
            <person name="Xun X."/>
            <person name="Sun Y."/>
            <person name="Guo X."/>
            <person name="Huan P."/>
            <person name="Dong B."/>
            <person name="Zhang L."/>
            <person name="Hu X."/>
            <person name="Sun X."/>
            <person name="Wang J."/>
            <person name="Zhao C."/>
            <person name="Wang Y."/>
            <person name="Wang D."/>
            <person name="Huang X."/>
            <person name="Wang R."/>
            <person name="Lv J."/>
            <person name="Li Y."/>
            <person name="Zhang Z."/>
            <person name="Liu B."/>
            <person name="Lu W."/>
            <person name="Hui Y."/>
            <person name="Liang J."/>
            <person name="Zhou Z."/>
            <person name="Hou R."/>
            <person name="Li X."/>
            <person name="Liu Y."/>
            <person name="Li H."/>
            <person name="Ning X."/>
            <person name="Lin Y."/>
            <person name="Zhao L."/>
            <person name="Xing Q."/>
            <person name="Dou J."/>
            <person name="Li Y."/>
            <person name="Mao J."/>
            <person name="Guo H."/>
            <person name="Dou H."/>
            <person name="Li T."/>
            <person name="Mu C."/>
            <person name="Jiang W."/>
            <person name="Fu Q."/>
            <person name="Fu X."/>
            <person name="Miao Y."/>
            <person name="Liu J."/>
            <person name="Yu Q."/>
            <person name="Li R."/>
            <person name="Liao H."/>
            <person name="Li X."/>
            <person name="Kong Y."/>
            <person name="Jiang Z."/>
            <person name="Chourrout D."/>
            <person name="Li R."/>
            <person name="Bao Z."/>
        </authorList>
    </citation>
    <scope>NUCLEOTIDE SEQUENCE [LARGE SCALE GENOMIC DNA]</scope>
    <source>
        <strain evidence="2 3">PY_sf001</strain>
    </source>
</reference>
<organism evidence="2 3">
    <name type="scientific">Mizuhopecten yessoensis</name>
    <name type="common">Japanese scallop</name>
    <name type="synonym">Patinopecten yessoensis</name>
    <dbReference type="NCBI Taxonomy" id="6573"/>
    <lineage>
        <taxon>Eukaryota</taxon>
        <taxon>Metazoa</taxon>
        <taxon>Spiralia</taxon>
        <taxon>Lophotrochozoa</taxon>
        <taxon>Mollusca</taxon>
        <taxon>Bivalvia</taxon>
        <taxon>Autobranchia</taxon>
        <taxon>Pteriomorphia</taxon>
        <taxon>Pectinida</taxon>
        <taxon>Pectinoidea</taxon>
        <taxon>Pectinidae</taxon>
        <taxon>Mizuhopecten</taxon>
    </lineage>
</organism>
<accession>A0A210Q144</accession>